<dbReference type="PANTHER" id="PTHR35333">
    <property type="entry name" value="BETA-LACTAMASE"/>
    <property type="match status" value="1"/>
</dbReference>
<sequence>MKRRTAGRIVLPAAVFGAVVMLVFTAERHQVTPTAGTVAQVSLPTTSRTSVSATPGDTVSPAPTPDPVPAEDDTVALRVREAVQAKIASAAVGVEVYDRQTGVVLTQVDAERQFSSMSVVKLLIALDVLRSGGTGRSSLSRMISTSDDTIASSLWVQQGGTSIVTRMADLIGLTGTEPPSSAGQWGSTKLTAADVVRIYNYIEDDLPDDDRKLLYDAMYHATESGADGTNQYFGIPDALPRTTWAIKQGWGTSGSQAVYNTTGLIGDDARYVVVVLTSAPSRYYRTMPVALTTGTRALSELVTG</sequence>
<evidence type="ECO:0008006" key="4">
    <source>
        <dbReference type="Google" id="ProtNLM"/>
    </source>
</evidence>
<dbReference type="GO" id="GO:0046677">
    <property type="term" value="P:response to antibiotic"/>
    <property type="evidence" value="ECO:0007669"/>
    <property type="project" value="InterPro"/>
</dbReference>
<dbReference type="InterPro" id="IPR012338">
    <property type="entry name" value="Beta-lactam/transpept-like"/>
</dbReference>
<feature type="region of interest" description="Disordered" evidence="1">
    <location>
        <begin position="43"/>
        <end position="69"/>
    </location>
</feature>
<dbReference type="Proteomes" id="UP000549616">
    <property type="component" value="Unassembled WGS sequence"/>
</dbReference>
<dbReference type="GO" id="GO:0030655">
    <property type="term" value="P:beta-lactam antibiotic catabolic process"/>
    <property type="evidence" value="ECO:0007669"/>
    <property type="project" value="InterPro"/>
</dbReference>
<protein>
    <recommendedName>
        <fullName evidence="4">Serine hydrolase</fullName>
    </recommendedName>
</protein>
<dbReference type="Gene3D" id="3.40.710.10">
    <property type="entry name" value="DD-peptidase/beta-lactamase superfamily"/>
    <property type="match status" value="1"/>
</dbReference>
<organism evidence="2 3">
    <name type="scientific">Amycolatopsis endophytica</name>
    <dbReference type="NCBI Taxonomy" id="860233"/>
    <lineage>
        <taxon>Bacteria</taxon>
        <taxon>Bacillati</taxon>
        <taxon>Actinomycetota</taxon>
        <taxon>Actinomycetes</taxon>
        <taxon>Pseudonocardiales</taxon>
        <taxon>Pseudonocardiaceae</taxon>
        <taxon>Amycolatopsis</taxon>
    </lineage>
</organism>
<name>A0A853B7R8_9PSEU</name>
<gene>
    <name evidence="2" type="ORF">HNR02_003869</name>
</gene>
<evidence type="ECO:0000313" key="3">
    <source>
        <dbReference type="Proteomes" id="UP000549616"/>
    </source>
</evidence>
<dbReference type="PANTHER" id="PTHR35333:SF3">
    <property type="entry name" value="BETA-LACTAMASE-TYPE TRANSPEPTIDASE FOLD CONTAINING PROTEIN"/>
    <property type="match status" value="1"/>
</dbReference>
<accession>A0A853B7R8</accession>
<dbReference type="InterPro" id="IPR000871">
    <property type="entry name" value="Beta-lactam_class-A"/>
</dbReference>
<dbReference type="EMBL" id="JACCFK010000001">
    <property type="protein sequence ID" value="NYI90546.1"/>
    <property type="molecule type" value="Genomic_DNA"/>
</dbReference>
<dbReference type="GO" id="GO:0008800">
    <property type="term" value="F:beta-lactamase activity"/>
    <property type="evidence" value="ECO:0007669"/>
    <property type="project" value="InterPro"/>
</dbReference>
<proteinExistence type="predicted"/>
<evidence type="ECO:0000256" key="1">
    <source>
        <dbReference type="SAM" id="MobiDB-lite"/>
    </source>
</evidence>
<dbReference type="RefSeq" id="WP_246338595.1">
    <property type="nucleotide sequence ID" value="NZ_JACCFK010000001.1"/>
</dbReference>
<dbReference type="SUPFAM" id="SSF56601">
    <property type="entry name" value="beta-lactamase/transpeptidase-like"/>
    <property type="match status" value="1"/>
</dbReference>
<feature type="compositionally biased region" description="Polar residues" evidence="1">
    <location>
        <begin position="43"/>
        <end position="57"/>
    </location>
</feature>
<reference evidence="2 3" key="1">
    <citation type="submission" date="2020-07" db="EMBL/GenBank/DDBJ databases">
        <title>Sequencing the genomes of 1000 actinobacteria strains.</title>
        <authorList>
            <person name="Klenk H.-P."/>
        </authorList>
    </citation>
    <scope>NUCLEOTIDE SEQUENCE [LARGE SCALE GENOMIC DNA]</scope>
    <source>
        <strain evidence="2 3">DSM 104006</strain>
    </source>
</reference>
<comment type="caution">
    <text evidence="2">The sequence shown here is derived from an EMBL/GenBank/DDBJ whole genome shotgun (WGS) entry which is preliminary data.</text>
</comment>
<dbReference type="AlphaFoldDB" id="A0A853B7R8"/>
<keyword evidence="3" id="KW-1185">Reference proteome</keyword>
<evidence type="ECO:0000313" key="2">
    <source>
        <dbReference type="EMBL" id="NYI90546.1"/>
    </source>
</evidence>